<organism evidence="1 2">
    <name type="scientific">Striga asiatica</name>
    <name type="common">Asiatic witchweed</name>
    <name type="synonym">Buchnera asiatica</name>
    <dbReference type="NCBI Taxonomy" id="4170"/>
    <lineage>
        <taxon>Eukaryota</taxon>
        <taxon>Viridiplantae</taxon>
        <taxon>Streptophyta</taxon>
        <taxon>Embryophyta</taxon>
        <taxon>Tracheophyta</taxon>
        <taxon>Spermatophyta</taxon>
        <taxon>Magnoliopsida</taxon>
        <taxon>eudicotyledons</taxon>
        <taxon>Gunneridae</taxon>
        <taxon>Pentapetalae</taxon>
        <taxon>asterids</taxon>
        <taxon>lamiids</taxon>
        <taxon>Lamiales</taxon>
        <taxon>Orobanchaceae</taxon>
        <taxon>Buchnereae</taxon>
        <taxon>Striga</taxon>
    </lineage>
</organism>
<keyword evidence="2" id="KW-1185">Reference proteome</keyword>
<dbReference type="AlphaFoldDB" id="A0A5A7QEC5"/>
<keyword evidence="1" id="KW-0489">Methyltransferase</keyword>
<dbReference type="GO" id="GO:0008168">
    <property type="term" value="F:methyltransferase activity"/>
    <property type="evidence" value="ECO:0007669"/>
    <property type="project" value="UniProtKB-KW"/>
</dbReference>
<proteinExistence type="predicted"/>
<accession>A0A5A7QEC5</accession>
<comment type="caution">
    <text evidence="1">The sequence shown here is derived from an EMBL/GenBank/DDBJ whole genome shotgun (WGS) entry which is preliminary data.</text>
</comment>
<evidence type="ECO:0000313" key="2">
    <source>
        <dbReference type="Proteomes" id="UP000325081"/>
    </source>
</evidence>
<protein>
    <submittedName>
        <fullName evidence="1">23S rRNA (Uracil-5-)-methyltransferase</fullName>
    </submittedName>
</protein>
<name>A0A5A7QEC5_STRAF</name>
<dbReference type="EMBL" id="BKCP01006704">
    <property type="protein sequence ID" value="GER43629.1"/>
    <property type="molecule type" value="Genomic_DNA"/>
</dbReference>
<gene>
    <name evidence="1" type="ORF">STAS_20492</name>
</gene>
<reference evidence="2" key="1">
    <citation type="journal article" date="2019" name="Curr. Biol.">
        <title>Genome Sequence of Striga asiatica Provides Insight into the Evolution of Plant Parasitism.</title>
        <authorList>
            <person name="Yoshida S."/>
            <person name="Kim S."/>
            <person name="Wafula E.K."/>
            <person name="Tanskanen J."/>
            <person name="Kim Y.M."/>
            <person name="Honaas L."/>
            <person name="Yang Z."/>
            <person name="Spallek T."/>
            <person name="Conn C.E."/>
            <person name="Ichihashi Y."/>
            <person name="Cheong K."/>
            <person name="Cui S."/>
            <person name="Der J.P."/>
            <person name="Gundlach H."/>
            <person name="Jiao Y."/>
            <person name="Hori C."/>
            <person name="Ishida J.K."/>
            <person name="Kasahara H."/>
            <person name="Kiba T."/>
            <person name="Kim M.S."/>
            <person name="Koo N."/>
            <person name="Laohavisit A."/>
            <person name="Lee Y.H."/>
            <person name="Lumba S."/>
            <person name="McCourt P."/>
            <person name="Mortimer J.C."/>
            <person name="Mutuku J.M."/>
            <person name="Nomura T."/>
            <person name="Sasaki-Sekimoto Y."/>
            <person name="Seto Y."/>
            <person name="Wang Y."/>
            <person name="Wakatake T."/>
            <person name="Sakakibara H."/>
            <person name="Demura T."/>
            <person name="Yamaguchi S."/>
            <person name="Yoneyama K."/>
            <person name="Manabe R.I."/>
            <person name="Nelson D.C."/>
            <person name="Schulman A.H."/>
            <person name="Timko M.P."/>
            <person name="dePamphilis C.W."/>
            <person name="Choi D."/>
            <person name="Shirasu K."/>
        </authorList>
    </citation>
    <scope>NUCLEOTIDE SEQUENCE [LARGE SCALE GENOMIC DNA]</scope>
    <source>
        <strain evidence="2">cv. UVA1</strain>
    </source>
</reference>
<sequence>MLERVDMGMTTKSSITMYITTPFTNPPFQTRRHTFHNRWGHERNTQTGEWVSGFQKCVFGLVGLHVGLVQVFYAVVEIPQRANHSLFAHQVDDIGHRQREYVEEKIDRVLAGLSEQDAFGFGVDEELHAYRGFRHLYLFVSG</sequence>
<dbReference type="Proteomes" id="UP000325081">
    <property type="component" value="Unassembled WGS sequence"/>
</dbReference>
<evidence type="ECO:0000313" key="1">
    <source>
        <dbReference type="EMBL" id="GER43629.1"/>
    </source>
</evidence>
<dbReference type="GO" id="GO:0032259">
    <property type="term" value="P:methylation"/>
    <property type="evidence" value="ECO:0007669"/>
    <property type="project" value="UniProtKB-KW"/>
</dbReference>
<keyword evidence="1" id="KW-0808">Transferase</keyword>